<feature type="transmembrane region" description="Helical" evidence="7">
    <location>
        <begin position="20"/>
        <end position="38"/>
    </location>
</feature>
<feature type="transmembrane region" description="Helical" evidence="7">
    <location>
        <begin position="137"/>
        <end position="156"/>
    </location>
</feature>
<evidence type="ECO:0000259" key="8">
    <source>
        <dbReference type="PROSITE" id="PS50928"/>
    </source>
</evidence>
<evidence type="ECO:0000256" key="2">
    <source>
        <dbReference type="ARBA" id="ARBA00022448"/>
    </source>
</evidence>
<dbReference type="EMBL" id="JBBPCO010000009">
    <property type="protein sequence ID" value="MEK8090120.1"/>
    <property type="molecule type" value="Genomic_DNA"/>
</dbReference>
<feature type="transmembrane region" description="Helical" evidence="7">
    <location>
        <begin position="201"/>
        <end position="221"/>
    </location>
</feature>
<comment type="caution">
    <text evidence="9">The sequence shown here is derived from an EMBL/GenBank/DDBJ whole genome shotgun (WGS) entry which is preliminary data.</text>
</comment>
<keyword evidence="4 7" id="KW-0812">Transmembrane</keyword>
<keyword evidence="6 7" id="KW-0472">Membrane</keyword>
<evidence type="ECO:0000313" key="10">
    <source>
        <dbReference type="Proteomes" id="UP001446205"/>
    </source>
</evidence>
<evidence type="ECO:0000313" key="9">
    <source>
        <dbReference type="EMBL" id="MEK8090120.1"/>
    </source>
</evidence>
<name>A0ABU9DBP9_9PROT</name>
<feature type="transmembrane region" description="Helical" evidence="7">
    <location>
        <begin position="233"/>
        <end position="254"/>
    </location>
</feature>
<accession>A0ABU9DBP9</accession>
<keyword evidence="10" id="KW-1185">Reference proteome</keyword>
<dbReference type="Gene3D" id="1.10.3720.10">
    <property type="entry name" value="MetI-like"/>
    <property type="match status" value="1"/>
</dbReference>
<gene>
    <name evidence="9" type="ORF">WOB96_10145</name>
</gene>
<keyword evidence="5 7" id="KW-1133">Transmembrane helix</keyword>
<dbReference type="PANTHER" id="PTHR30151">
    <property type="entry name" value="ALKANE SULFONATE ABC TRANSPORTER-RELATED, MEMBRANE SUBUNIT"/>
    <property type="match status" value="1"/>
</dbReference>
<reference evidence="9 10" key="1">
    <citation type="submission" date="2024-04" db="EMBL/GenBank/DDBJ databases">
        <authorList>
            <person name="Abashina T."/>
            <person name="Shaikin A."/>
        </authorList>
    </citation>
    <scope>NUCLEOTIDE SEQUENCE [LARGE SCALE GENOMIC DNA]</scope>
    <source>
        <strain evidence="9 10">AAFK</strain>
    </source>
</reference>
<feature type="transmembrane region" description="Helical" evidence="7">
    <location>
        <begin position="75"/>
        <end position="100"/>
    </location>
</feature>
<dbReference type="PROSITE" id="PS50928">
    <property type="entry name" value="ABC_TM1"/>
    <property type="match status" value="1"/>
</dbReference>
<dbReference type="SUPFAM" id="SSF161098">
    <property type="entry name" value="MetI-like"/>
    <property type="match status" value="1"/>
</dbReference>
<dbReference type="InterPro" id="IPR035906">
    <property type="entry name" value="MetI-like_sf"/>
</dbReference>
<dbReference type="RefSeq" id="WP_341371176.1">
    <property type="nucleotide sequence ID" value="NZ_JBBPCO010000009.1"/>
</dbReference>
<protein>
    <submittedName>
        <fullName evidence="9">ABC transporter permease</fullName>
    </submittedName>
</protein>
<organism evidence="9 10">
    <name type="scientific">Thermithiobacillus plumbiphilus</name>
    <dbReference type="NCBI Taxonomy" id="1729899"/>
    <lineage>
        <taxon>Bacteria</taxon>
        <taxon>Pseudomonadati</taxon>
        <taxon>Pseudomonadota</taxon>
        <taxon>Acidithiobacillia</taxon>
        <taxon>Acidithiobacillales</taxon>
        <taxon>Thermithiobacillaceae</taxon>
        <taxon>Thermithiobacillus</taxon>
    </lineage>
</organism>
<feature type="transmembrane region" description="Helical" evidence="7">
    <location>
        <begin position="112"/>
        <end position="131"/>
    </location>
</feature>
<evidence type="ECO:0000256" key="1">
    <source>
        <dbReference type="ARBA" id="ARBA00004651"/>
    </source>
</evidence>
<dbReference type="CDD" id="cd06261">
    <property type="entry name" value="TM_PBP2"/>
    <property type="match status" value="1"/>
</dbReference>
<feature type="domain" description="ABC transmembrane type-1" evidence="8">
    <location>
        <begin position="71"/>
        <end position="251"/>
    </location>
</feature>
<evidence type="ECO:0000256" key="7">
    <source>
        <dbReference type="RuleBase" id="RU363032"/>
    </source>
</evidence>
<dbReference type="InterPro" id="IPR000515">
    <property type="entry name" value="MetI-like"/>
</dbReference>
<comment type="subcellular location">
    <subcellularLocation>
        <location evidence="1 7">Cell membrane</location>
        <topology evidence="1 7">Multi-pass membrane protein</topology>
    </subcellularLocation>
</comment>
<dbReference type="Pfam" id="PF00528">
    <property type="entry name" value="BPD_transp_1"/>
    <property type="match status" value="1"/>
</dbReference>
<dbReference type="PANTHER" id="PTHR30151:SF0">
    <property type="entry name" value="ABC TRANSPORTER PERMEASE PROTEIN MJ0413-RELATED"/>
    <property type="match status" value="1"/>
</dbReference>
<keyword evidence="2 7" id="KW-0813">Transport</keyword>
<evidence type="ECO:0000256" key="4">
    <source>
        <dbReference type="ARBA" id="ARBA00022692"/>
    </source>
</evidence>
<evidence type="ECO:0000256" key="5">
    <source>
        <dbReference type="ARBA" id="ARBA00022989"/>
    </source>
</evidence>
<dbReference type="Proteomes" id="UP001446205">
    <property type="component" value="Unassembled WGS sequence"/>
</dbReference>
<evidence type="ECO:0000256" key="3">
    <source>
        <dbReference type="ARBA" id="ARBA00022475"/>
    </source>
</evidence>
<evidence type="ECO:0000256" key="6">
    <source>
        <dbReference type="ARBA" id="ARBA00023136"/>
    </source>
</evidence>
<keyword evidence="3" id="KW-1003">Cell membrane</keyword>
<sequence length="263" mass="29765">MGRIYQQVAAIRQDIGRPLYWSLATLGFLLPLAGWFWATNTGVADPVFLPSPQAVWESAQRWWAEGFWQDLWVSIYRVMVGFLLAVIIGVPLGVMIGSFKSAEAYFQPLNDFIRYMPASAFIPLTILWVGIGEGSKIAIIFIGVFFQIVVMTADTVRRIPHSYLEAASTLGADREELLSLVIWRGSQPQLLDILRVNMGWAWTYLVVAELVAANDGLGYAILTAQRFLETDRIFAGILVIGLIGLLFDFSFRWLQRRLFPWVR</sequence>
<proteinExistence type="inferred from homology"/>
<comment type="similarity">
    <text evidence="7">Belongs to the binding-protein-dependent transport system permease family.</text>
</comment>